<protein>
    <submittedName>
        <fullName evidence="1">DUF3768 domain-containing protein</fullName>
    </submittedName>
</protein>
<evidence type="ECO:0000313" key="2">
    <source>
        <dbReference type="EMBL" id="UGX94240.1"/>
    </source>
</evidence>
<name>A0A7Z0Q9Z8_9BRAD</name>
<reference evidence="2 3" key="1">
    <citation type="journal article" date="2017" name="Syst. Appl. Microbiol.">
        <title>Soybeans inoculated with root zone soils of Canadian native legumes harbour diverse and novel Bradyrhizobium spp. that possess agricultural potential.</title>
        <authorList>
            <person name="Bromfield E.S.P."/>
            <person name="Cloutier S."/>
            <person name="Tambong J.T."/>
            <person name="Tran Thi T.V."/>
        </authorList>
    </citation>
    <scope>NUCLEOTIDE SEQUENCE [LARGE SCALE GENOMIC DNA]</scope>
    <source>
        <strain evidence="2 3">323S2</strain>
    </source>
</reference>
<evidence type="ECO:0000313" key="1">
    <source>
        <dbReference type="EMBL" id="NYY89699.1"/>
    </source>
</evidence>
<dbReference type="EMBL" id="CP088280">
    <property type="protein sequence ID" value="UGX94240.1"/>
    <property type="molecule type" value="Genomic_DNA"/>
</dbReference>
<accession>A0A7Z0Q9Z8</accession>
<dbReference type="Pfam" id="PF12599">
    <property type="entry name" value="DUF3768"/>
    <property type="match status" value="1"/>
</dbReference>
<proteinExistence type="predicted"/>
<dbReference type="RefSeq" id="WP_166346109.1">
    <property type="nucleotide sequence ID" value="NZ_CP088280.1"/>
</dbReference>
<reference evidence="1" key="2">
    <citation type="submission" date="2020-06" db="EMBL/GenBank/DDBJ databases">
        <title>Whole Genome Sequence of Bradyrhizobium sp. Strain 323S2.</title>
        <authorList>
            <person name="Bromfield E.S.P."/>
        </authorList>
    </citation>
    <scope>NUCLEOTIDE SEQUENCE [LARGE SCALE GENOMIC DNA]</scope>
    <source>
        <strain evidence="1">323S2</strain>
    </source>
</reference>
<gene>
    <name evidence="2" type="ORF">G6321_00053335</name>
    <name evidence="1" type="ORF">G6321_15105</name>
</gene>
<reference evidence="2 3" key="3">
    <citation type="journal article" date="2022" name="Int. J. Syst. Evol. Microbiol.">
        <title>Strains of Bradyrhizobium barranii sp. nov. associated with legumes native to Canada are symbionts of soybeans and belong to different subspecies (subsp. barranii subsp. nov. and subsp. apii subsp. nov.) and symbiovars (sv. glycinearum and sv. septentrionale).</title>
        <authorList>
            <person name="Bromfield E.S.P."/>
            <person name="Cloutier S."/>
            <person name="Wasai-Hara S."/>
            <person name="Minamisawa K."/>
        </authorList>
    </citation>
    <scope>NUCLEOTIDE SEQUENCE [LARGE SCALE GENOMIC DNA]</scope>
    <source>
        <strain evidence="2 3">323S2</strain>
    </source>
</reference>
<dbReference type="Proteomes" id="UP000564836">
    <property type="component" value="Chromosome"/>
</dbReference>
<dbReference type="InterPro" id="IPR022243">
    <property type="entry name" value="DUF3768"/>
</dbReference>
<sequence>MLTTEVIINEGTIRRHSLHRIYYDKDLVNGSEDPGDPERTTRVLTLMLAAEY</sequence>
<dbReference type="AlphaFoldDB" id="A0A7Z0Q9Z8"/>
<dbReference type="EMBL" id="JACBFH010000001">
    <property type="protein sequence ID" value="NYY89699.1"/>
    <property type="molecule type" value="Genomic_DNA"/>
</dbReference>
<organism evidence="1">
    <name type="scientific">Bradyrhizobium barranii subsp. barranii</name>
    <dbReference type="NCBI Taxonomy" id="2823807"/>
    <lineage>
        <taxon>Bacteria</taxon>
        <taxon>Pseudomonadati</taxon>
        <taxon>Pseudomonadota</taxon>
        <taxon>Alphaproteobacteria</taxon>
        <taxon>Hyphomicrobiales</taxon>
        <taxon>Nitrobacteraceae</taxon>
        <taxon>Bradyrhizobium</taxon>
        <taxon>Bradyrhizobium barranii</taxon>
    </lineage>
</organism>
<evidence type="ECO:0000313" key="3">
    <source>
        <dbReference type="Proteomes" id="UP000564836"/>
    </source>
</evidence>